<dbReference type="CDD" id="cd00170">
    <property type="entry name" value="SEC14"/>
    <property type="match status" value="1"/>
</dbReference>
<dbReference type="OrthoDB" id="30289at2759"/>
<evidence type="ECO:0000313" key="2">
    <source>
        <dbReference type="EMBL" id="CAB0040821.1"/>
    </source>
</evidence>
<dbReference type="GO" id="GO:0005737">
    <property type="term" value="C:cytoplasm"/>
    <property type="evidence" value="ECO:0007669"/>
    <property type="project" value="TreeGrafter"/>
</dbReference>
<feature type="domain" description="CRAL-TRIO" evidence="1">
    <location>
        <begin position="1"/>
        <end position="84"/>
    </location>
</feature>
<dbReference type="InterPro" id="IPR001251">
    <property type="entry name" value="CRAL-TRIO_dom"/>
</dbReference>
<dbReference type="Gene3D" id="3.40.525.10">
    <property type="entry name" value="CRAL-TRIO lipid binding domain"/>
    <property type="match status" value="1"/>
</dbReference>
<dbReference type="Proteomes" id="UP000479190">
    <property type="component" value="Unassembled WGS sequence"/>
</dbReference>
<proteinExistence type="predicted"/>
<dbReference type="PANTHER" id="PTHR23324:SF66">
    <property type="entry name" value="PROTEIN REAL-TIME"/>
    <property type="match status" value="1"/>
</dbReference>
<gene>
    <name evidence="2" type="ORF">TBRA_LOCUS12515</name>
</gene>
<dbReference type="PANTHER" id="PTHR23324">
    <property type="entry name" value="SEC14 RELATED PROTEIN"/>
    <property type="match status" value="1"/>
</dbReference>
<evidence type="ECO:0000259" key="1">
    <source>
        <dbReference type="PROSITE" id="PS50191"/>
    </source>
</evidence>
<sequence>DVKGLLKSIGEDELLLLALHICDEGLSPMDETTNVWGHPVSQWTLLIDLEGLNMRHLWRPGIKALLRIIEIVEANYPETIKQLIRHYYETRSRNNRKNLFCCL</sequence>
<keyword evidence="3" id="KW-1185">Reference proteome</keyword>
<accession>A0A6H5IUN1</accession>
<dbReference type="AlphaFoldDB" id="A0A6H5IUN1"/>
<dbReference type="InterPro" id="IPR051064">
    <property type="entry name" value="SEC14/CRAL-TRIO_domain"/>
</dbReference>
<dbReference type="Pfam" id="PF00650">
    <property type="entry name" value="CRAL_TRIO"/>
    <property type="match status" value="1"/>
</dbReference>
<dbReference type="PROSITE" id="PS50191">
    <property type="entry name" value="CRAL_TRIO"/>
    <property type="match status" value="1"/>
</dbReference>
<dbReference type="EMBL" id="CADCXV010001055">
    <property type="protein sequence ID" value="CAB0040821.1"/>
    <property type="molecule type" value="Genomic_DNA"/>
</dbReference>
<name>A0A6H5IUN1_9HYME</name>
<feature type="non-terminal residue" evidence="2">
    <location>
        <position position="1"/>
    </location>
</feature>
<evidence type="ECO:0000313" key="3">
    <source>
        <dbReference type="Proteomes" id="UP000479190"/>
    </source>
</evidence>
<organism evidence="2 3">
    <name type="scientific">Trichogramma brassicae</name>
    <dbReference type="NCBI Taxonomy" id="86971"/>
    <lineage>
        <taxon>Eukaryota</taxon>
        <taxon>Metazoa</taxon>
        <taxon>Ecdysozoa</taxon>
        <taxon>Arthropoda</taxon>
        <taxon>Hexapoda</taxon>
        <taxon>Insecta</taxon>
        <taxon>Pterygota</taxon>
        <taxon>Neoptera</taxon>
        <taxon>Endopterygota</taxon>
        <taxon>Hymenoptera</taxon>
        <taxon>Apocrita</taxon>
        <taxon>Proctotrupomorpha</taxon>
        <taxon>Chalcidoidea</taxon>
        <taxon>Trichogrammatidae</taxon>
        <taxon>Trichogramma</taxon>
    </lineage>
</organism>
<dbReference type="SUPFAM" id="SSF52087">
    <property type="entry name" value="CRAL/TRIO domain"/>
    <property type="match status" value="1"/>
</dbReference>
<reference evidence="2 3" key="1">
    <citation type="submission" date="2020-02" db="EMBL/GenBank/DDBJ databases">
        <authorList>
            <person name="Ferguson B K."/>
        </authorList>
    </citation>
    <scope>NUCLEOTIDE SEQUENCE [LARGE SCALE GENOMIC DNA]</scope>
</reference>
<dbReference type="InterPro" id="IPR036865">
    <property type="entry name" value="CRAL-TRIO_dom_sf"/>
</dbReference>
<protein>
    <recommendedName>
        <fullName evidence="1">CRAL-TRIO domain-containing protein</fullName>
    </recommendedName>
</protein>